<organism evidence="2">
    <name type="scientific">bioreactor metagenome</name>
    <dbReference type="NCBI Taxonomy" id="1076179"/>
    <lineage>
        <taxon>unclassified sequences</taxon>
        <taxon>metagenomes</taxon>
        <taxon>ecological metagenomes</taxon>
    </lineage>
</organism>
<comment type="caution">
    <text evidence="2">The sequence shown here is derived from an EMBL/GenBank/DDBJ whole genome shotgun (WGS) entry which is preliminary data.</text>
</comment>
<accession>A0A644X2E4</accession>
<feature type="region of interest" description="Disordered" evidence="1">
    <location>
        <begin position="1"/>
        <end position="29"/>
    </location>
</feature>
<evidence type="ECO:0000313" key="2">
    <source>
        <dbReference type="EMBL" id="MPM08463.1"/>
    </source>
</evidence>
<evidence type="ECO:0000256" key="1">
    <source>
        <dbReference type="SAM" id="MobiDB-lite"/>
    </source>
</evidence>
<reference evidence="2" key="1">
    <citation type="submission" date="2019-08" db="EMBL/GenBank/DDBJ databases">
        <authorList>
            <person name="Kucharzyk K."/>
            <person name="Murdoch R.W."/>
            <person name="Higgins S."/>
            <person name="Loffler F."/>
        </authorList>
    </citation>
    <scope>NUCLEOTIDE SEQUENCE</scope>
</reference>
<protein>
    <submittedName>
        <fullName evidence="2">Uncharacterized protein</fullName>
    </submittedName>
</protein>
<proteinExistence type="predicted"/>
<dbReference type="AlphaFoldDB" id="A0A644X2E4"/>
<name>A0A644X2E4_9ZZZZ</name>
<gene>
    <name evidence="2" type="ORF">SDC9_54775</name>
</gene>
<dbReference type="EMBL" id="VSSQ01001452">
    <property type="protein sequence ID" value="MPM08463.1"/>
    <property type="molecule type" value="Genomic_DNA"/>
</dbReference>
<sequence length="71" mass="8385">MRAVDEHDEKRHRTEQGEKEEQKPDGQRGETELWLFHSLYIPSFLRIALYAKPLITAIKKNSTQEMVAEYP</sequence>